<evidence type="ECO:0000313" key="1">
    <source>
        <dbReference type="EMBL" id="KAJ8967706.1"/>
    </source>
</evidence>
<dbReference type="Proteomes" id="UP001162164">
    <property type="component" value="Unassembled WGS sequence"/>
</dbReference>
<name>A0ABQ9IX68_9CUCU</name>
<dbReference type="SUPFAM" id="SSF56219">
    <property type="entry name" value="DNase I-like"/>
    <property type="match status" value="1"/>
</dbReference>
<reference evidence="1" key="1">
    <citation type="journal article" date="2023" name="Insect Mol. Biol.">
        <title>Genome sequencing provides insights into the evolution of gene families encoding plant cell wall-degrading enzymes in longhorned beetles.</title>
        <authorList>
            <person name="Shin N.R."/>
            <person name="Okamura Y."/>
            <person name="Kirsch R."/>
            <person name="Pauchet Y."/>
        </authorList>
    </citation>
    <scope>NUCLEOTIDE SEQUENCE</scope>
    <source>
        <strain evidence="1">MMC_N1</strain>
    </source>
</reference>
<comment type="caution">
    <text evidence="1">The sequence shown here is derived from an EMBL/GenBank/DDBJ whole genome shotgun (WGS) entry which is preliminary data.</text>
</comment>
<gene>
    <name evidence="1" type="ORF">NQ317_004206</name>
</gene>
<evidence type="ECO:0000313" key="2">
    <source>
        <dbReference type="Proteomes" id="UP001162164"/>
    </source>
</evidence>
<accession>A0ABQ9IX68</accession>
<proteinExistence type="predicted"/>
<dbReference type="EMBL" id="JAPWTJ010002150">
    <property type="protein sequence ID" value="KAJ8967706.1"/>
    <property type="molecule type" value="Genomic_DNA"/>
</dbReference>
<keyword evidence="2" id="KW-1185">Reference proteome</keyword>
<dbReference type="Gene3D" id="3.60.10.10">
    <property type="entry name" value="Endonuclease/exonuclease/phosphatase"/>
    <property type="match status" value="1"/>
</dbReference>
<dbReference type="InterPro" id="IPR036691">
    <property type="entry name" value="Endo/exonu/phosph_ase_sf"/>
</dbReference>
<protein>
    <submittedName>
        <fullName evidence="1">Uncharacterized protein</fullName>
    </submittedName>
</protein>
<organism evidence="1 2">
    <name type="scientific">Molorchus minor</name>
    <dbReference type="NCBI Taxonomy" id="1323400"/>
    <lineage>
        <taxon>Eukaryota</taxon>
        <taxon>Metazoa</taxon>
        <taxon>Ecdysozoa</taxon>
        <taxon>Arthropoda</taxon>
        <taxon>Hexapoda</taxon>
        <taxon>Insecta</taxon>
        <taxon>Pterygota</taxon>
        <taxon>Neoptera</taxon>
        <taxon>Endopterygota</taxon>
        <taxon>Coleoptera</taxon>
        <taxon>Polyphaga</taxon>
        <taxon>Cucujiformia</taxon>
        <taxon>Chrysomeloidea</taxon>
        <taxon>Cerambycidae</taxon>
        <taxon>Lamiinae</taxon>
        <taxon>Monochamini</taxon>
        <taxon>Molorchus</taxon>
    </lineage>
</organism>
<sequence>MNSFVRDFKDNLLKTNRIEDICLCGNIFADKGSNLRIYHNNIRSISKNFEEFEVFLHQLDVKLDIIVFTETWRVNDTSLFNLEGYNVIYNEGQLNQNDGVIVFEFTLFKVYLKSNLKFTHKVITIYQQTALKININLNEKLLRYIDPLFLCPSDYNNGLKTYLQNHCRNSHFNEGFISAINSCTRVQGNSKTCIDQLFFKNIINNPVSAVLHTTITDHFSILFQFDIDQLSEEPETKKQKVIKYDRLKRLIHQNPGEAFMIVMMS</sequence>